<keyword evidence="6" id="KW-1185">Reference proteome</keyword>
<evidence type="ECO:0000259" key="4">
    <source>
        <dbReference type="PROSITE" id="PS50943"/>
    </source>
</evidence>
<dbReference type="EMBL" id="JARWAK010000003">
    <property type="protein sequence ID" value="MDR5866244.1"/>
    <property type="molecule type" value="Genomic_DNA"/>
</dbReference>
<evidence type="ECO:0000256" key="2">
    <source>
        <dbReference type="ARBA" id="ARBA00023125"/>
    </source>
</evidence>
<sequence length="80" mass="8881">MRDEKLVAFGQRVRELRKNKGLSQEAMAALAGVDRSYMGHIERGEKNITLTKIYQISEALGIEVADLFPRTVTPSVSSSD</sequence>
<name>A0ABU1G050_9GAMM</name>
<dbReference type="Pfam" id="PF01381">
    <property type="entry name" value="HTH_3"/>
    <property type="match status" value="1"/>
</dbReference>
<dbReference type="Proteomes" id="UP001264519">
    <property type="component" value="Unassembled WGS sequence"/>
</dbReference>
<dbReference type="SUPFAM" id="SSF47413">
    <property type="entry name" value="lambda repressor-like DNA-binding domains"/>
    <property type="match status" value="1"/>
</dbReference>
<feature type="domain" description="HTH cro/C1-type" evidence="4">
    <location>
        <begin position="13"/>
        <end position="67"/>
    </location>
</feature>
<accession>A0ABU1G050</accession>
<comment type="caution">
    <text evidence="5">The sequence shown here is derived from an EMBL/GenBank/DDBJ whole genome shotgun (WGS) entry which is preliminary data.</text>
</comment>
<protein>
    <submittedName>
        <fullName evidence="5">Helix-turn-helix transcriptional regulator</fullName>
    </submittedName>
</protein>
<keyword evidence="3" id="KW-0804">Transcription</keyword>
<evidence type="ECO:0000256" key="1">
    <source>
        <dbReference type="ARBA" id="ARBA00023015"/>
    </source>
</evidence>
<dbReference type="CDD" id="cd00093">
    <property type="entry name" value="HTH_XRE"/>
    <property type="match status" value="1"/>
</dbReference>
<dbReference type="InterPro" id="IPR010982">
    <property type="entry name" value="Lambda_DNA-bd_dom_sf"/>
</dbReference>
<dbReference type="SMART" id="SM00530">
    <property type="entry name" value="HTH_XRE"/>
    <property type="match status" value="1"/>
</dbReference>
<organism evidence="5 6">
    <name type="scientific">Halomonas koreensis</name>
    <dbReference type="NCBI Taxonomy" id="245385"/>
    <lineage>
        <taxon>Bacteria</taxon>
        <taxon>Pseudomonadati</taxon>
        <taxon>Pseudomonadota</taxon>
        <taxon>Gammaproteobacteria</taxon>
        <taxon>Oceanospirillales</taxon>
        <taxon>Halomonadaceae</taxon>
        <taxon>Halomonas</taxon>
    </lineage>
</organism>
<proteinExistence type="predicted"/>
<dbReference type="RefSeq" id="WP_309651846.1">
    <property type="nucleotide sequence ID" value="NZ_JARWAK010000003.1"/>
</dbReference>
<reference evidence="5 6" key="1">
    <citation type="submission" date="2023-04" db="EMBL/GenBank/DDBJ databases">
        <title>A long-awaited taxogenomic arrangement of the family Halomonadaceae.</title>
        <authorList>
            <person name="De La Haba R."/>
            <person name="Chuvochina M."/>
            <person name="Wittouck S."/>
            <person name="Arahal D.R."/>
            <person name="Sanchez-Porro C."/>
            <person name="Hugenholtz P."/>
            <person name="Ventosa A."/>
        </authorList>
    </citation>
    <scope>NUCLEOTIDE SEQUENCE [LARGE SCALE GENOMIC DNA]</scope>
    <source>
        <strain evidence="5 6">DSM 23530</strain>
    </source>
</reference>
<dbReference type="Gene3D" id="1.10.260.40">
    <property type="entry name" value="lambda repressor-like DNA-binding domains"/>
    <property type="match status" value="1"/>
</dbReference>
<evidence type="ECO:0000313" key="6">
    <source>
        <dbReference type="Proteomes" id="UP001264519"/>
    </source>
</evidence>
<evidence type="ECO:0000313" key="5">
    <source>
        <dbReference type="EMBL" id="MDR5866244.1"/>
    </source>
</evidence>
<dbReference type="InterPro" id="IPR050807">
    <property type="entry name" value="TransReg_Diox_bact_type"/>
</dbReference>
<evidence type="ECO:0000256" key="3">
    <source>
        <dbReference type="ARBA" id="ARBA00023163"/>
    </source>
</evidence>
<gene>
    <name evidence="5" type="ORF">QC818_05525</name>
</gene>
<dbReference type="PROSITE" id="PS50943">
    <property type="entry name" value="HTH_CROC1"/>
    <property type="match status" value="1"/>
</dbReference>
<dbReference type="PANTHER" id="PTHR46797">
    <property type="entry name" value="HTH-TYPE TRANSCRIPTIONAL REGULATOR"/>
    <property type="match status" value="1"/>
</dbReference>
<keyword evidence="2" id="KW-0238">DNA-binding</keyword>
<dbReference type="PANTHER" id="PTHR46797:SF23">
    <property type="entry name" value="HTH-TYPE TRANSCRIPTIONAL REGULATOR SUTR"/>
    <property type="match status" value="1"/>
</dbReference>
<dbReference type="InterPro" id="IPR001387">
    <property type="entry name" value="Cro/C1-type_HTH"/>
</dbReference>
<keyword evidence="1" id="KW-0805">Transcription regulation</keyword>